<dbReference type="Pfam" id="PF03943">
    <property type="entry name" value="TAP_C"/>
    <property type="match status" value="1"/>
</dbReference>
<dbReference type="FunFam" id="3.80.10.10:FF:000296">
    <property type="entry name" value="mRNA export factor MEX67"/>
    <property type="match status" value="1"/>
</dbReference>
<dbReference type="EMBL" id="MG777493">
    <property type="protein sequence ID" value="AUW31144.1"/>
    <property type="molecule type" value="Genomic_DNA"/>
</dbReference>
<name>A0A2K9YE62_CLAUC</name>
<dbReference type="FunFam" id="3.10.450.50:FF:000013">
    <property type="entry name" value="mRNA export factor mex67"/>
    <property type="match status" value="1"/>
</dbReference>
<evidence type="ECO:0000256" key="5">
    <source>
        <dbReference type="ARBA" id="ARBA00022614"/>
    </source>
</evidence>
<comment type="similarity">
    <text evidence="2">Belongs to the NXF family.</text>
</comment>
<dbReference type="InterPro" id="IPR002075">
    <property type="entry name" value="NTF2_dom"/>
</dbReference>
<evidence type="ECO:0000256" key="2">
    <source>
        <dbReference type="ARBA" id="ARBA00009285"/>
    </source>
</evidence>
<dbReference type="PROSITE" id="PS51281">
    <property type="entry name" value="TAP_C"/>
    <property type="match status" value="1"/>
</dbReference>
<dbReference type="Pfam" id="PF22602">
    <property type="entry name" value="NXF_NTF2"/>
    <property type="match status" value="1"/>
</dbReference>
<dbReference type="InterPro" id="IPR001611">
    <property type="entry name" value="Leu-rich_rpt"/>
</dbReference>
<dbReference type="InterPro" id="IPR030217">
    <property type="entry name" value="NXF_fam"/>
</dbReference>
<evidence type="ECO:0000256" key="6">
    <source>
        <dbReference type="ARBA" id="ARBA00022737"/>
    </source>
</evidence>
<evidence type="ECO:0000259" key="13">
    <source>
        <dbReference type="PROSITE" id="PS51281"/>
    </source>
</evidence>
<dbReference type="Gene3D" id="3.80.10.10">
    <property type="entry name" value="Ribonuclease Inhibitor"/>
    <property type="match status" value="1"/>
</dbReference>
<keyword evidence="4" id="KW-0963">Cytoplasm</keyword>
<dbReference type="PANTHER" id="PTHR10662:SF22">
    <property type="entry name" value="NUCLEAR RNA EXPORT FACTOR 1"/>
    <property type="match status" value="1"/>
</dbReference>
<dbReference type="SUPFAM" id="SSF46934">
    <property type="entry name" value="UBA-like"/>
    <property type="match status" value="1"/>
</dbReference>
<dbReference type="CDD" id="cd14342">
    <property type="entry name" value="UBA_TAP-C"/>
    <property type="match status" value="1"/>
</dbReference>
<evidence type="ECO:0000256" key="7">
    <source>
        <dbReference type="ARBA" id="ARBA00022816"/>
    </source>
</evidence>
<keyword evidence="6" id="KW-0677">Repeat</keyword>
<keyword evidence="8" id="KW-0539">Nucleus</keyword>
<dbReference type="SMART" id="SM00804">
    <property type="entry name" value="TAP_C"/>
    <property type="match status" value="1"/>
</dbReference>
<dbReference type="Gene3D" id="1.10.8.10">
    <property type="entry name" value="DNA helicase RuvA subunit, C-terminal domain"/>
    <property type="match status" value="1"/>
</dbReference>
<dbReference type="InterPro" id="IPR005637">
    <property type="entry name" value="TAP_C_dom"/>
</dbReference>
<dbReference type="GO" id="GO:0016973">
    <property type="term" value="P:poly(A)+ mRNA export from nucleus"/>
    <property type="evidence" value="ECO:0007669"/>
    <property type="project" value="TreeGrafter"/>
</dbReference>
<dbReference type="InterPro" id="IPR040736">
    <property type="entry name" value="Mex67_RRM"/>
</dbReference>
<dbReference type="InterPro" id="IPR018222">
    <property type="entry name" value="Nuclear_transport_factor_2_euk"/>
</dbReference>
<evidence type="ECO:0000256" key="10">
    <source>
        <dbReference type="ARBA" id="ARBA00069694"/>
    </source>
</evidence>
<dbReference type="Pfam" id="PF24048">
    <property type="entry name" value="LRR_NXF1-5"/>
    <property type="match status" value="1"/>
</dbReference>
<dbReference type="InterPro" id="IPR032675">
    <property type="entry name" value="LRR_dom_sf"/>
</dbReference>
<proteinExistence type="inferred from homology"/>
<organism evidence="14">
    <name type="scientific">Cladonia uncialis subsp. uncialis</name>
    <dbReference type="NCBI Taxonomy" id="180999"/>
    <lineage>
        <taxon>Eukaryota</taxon>
        <taxon>Fungi</taxon>
        <taxon>Dikarya</taxon>
        <taxon>Ascomycota</taxon>
        <taxon>Pezizomycotina</taxon>
        <taxon>Lecanoromycetes</taxon>
        <taxon>OSLEUM clade</taxon>
        <taxon>Lecanoromycetidae</taxon>
        <taxon>Lecanorales</taxon>
        <taxon>Lecanorineae</taxon>
        <taxon>Cladoniaceae</taxon>
        <taxon>Cladonia</taxon>
    </lineage>
</organism>
<evidence type="ECO:0000259" key="12">
    <source>
        <dbReference type="PROSITE" id="PS50177"/>
    </source>
</evidence>
<feature type="domain" description="NTF2" evidence="12">
    <location>
        <begin position="416"/>
        <end position="592"/>
    </location>
</feature>
<keyword evidence="7" id="KW-0509">mRNA transport</keyword>
<dbReference type="InterPro" id="IPR009060">
    <property type="entry name" value="UBA-like_sf"/>
</dbReference>
<feature type="compositionally biased region" description="Pro residues" evidence="11">
    <location>
        <begin position="1"/>
        <end position="10"/>
    </location>
</feature>
<dbReference type="Pfam" id="PF18444">
    <property type="entry name" value="RRM_9"/>
    <property type="match status" value="1"/>
</dbReference>
<dbReference type="Gene3D" id="3.10.450.50">
    <property type="match status" value="1"/>
</dbReference>
<dbReference type="InterPro" id="IPR057125">
    <property type="entry name" value="NXF1/2/3/5-like_LRR"/>
</dbReference>
<sequence>MLETPTPPTGPRATRTSERLTSGRHSSRGGIQKHSGAPPVRVDKDGDVSMGTGSGSGRGNGTARRSTPGRRHDPLGKSSRPTRNGIDTSTIQKTILRSMGSDGPLPRGARPSLKSVRGRGRAQNTRDGLDRITVRGLKQSKAAGNPDGGVSDLIGFLERKATHPDAPAGEAVKIKKSRLEGDALIISVRPEDTPKITRINHYVFAGAELKIEVPPEKETPLESNADSETPNTIEILKGVLSRRYNVDSKFLDLSQLGSDPELVNIGMFSTTSRESKFFPALMKICDNIFISPKQKEEAIVSVSLANNALTNISSVTTLSQTFPAIRNLDLSNNQLRNLASMEGWRWKFRKLDHLILTGNPVEAEVPTYKEEMLKWFPSLTTLDTIQLRTPEEVKAAANGRLPMPILGPCFRDEASIGENFVKQYFVAYDGDRASLVNGFYDAQSTFSLSVNTSAPRAPEASDYKIPGWDSYIKRSRNLTKLAHLPAQMSRLHTGTDSIKDVFSTLPATRHPDLLAEPQKWCVECHTIPGLPDPAGQSASGVGGLIVMVHGEFSEVDISTGQATITRSFDRTFVLGPGAGIGGIRVACDTLVLRSYGGHNAWQPEGGTGDGNVLTQPPALQKNTLRHEFAVAGQGKSEEQARKELLVVELSKGTGMTLQWSEQCLTQSGWSLEAAAAAFEQAKSQLPAEAFVSR</sequence>
<dbReference type="InterPro" id="IPR032710">
    <property type="entry name" value="NTF2-like_dom_sf"/>
</dbReference>
<dbReference type="AlphaFoldDB" id="A0A2K9YE62"/>
<keyword evidence="3" id="KW-0813">Transport</keyword>
<evidence type="ECO:0000313" key="14">
    <source>
        <dbReference type="EMBL" id="AUW31144.1"/>
    </source>
</evidence>
<evidence type="ECO:0000256" key="3">
    <source>
        <dbReference type="ARBA" id="ARBA00022448"/>
    </source>
</evidence>
<feature type="domain" description="TAP-C" evidence="13">
    <location>
        <begin position="640"/>
        <end position="693"/>
    </location>
</feature>
<evidence type="ECO:0000256" key="1">
    <source>
        <dbReference type="ARBA" id="ARBA00004123"/>
    </source>
</evidence>
<evidence type="ECO:0000256" key="8">
    <source>
        <dbReference type="ARBA" id="ARBA00023242"/>
    </source>
</evidence>
<evidence type="ECO:0000256" key="11">
    <source>
        <dbReference type="SAM" id="MobiDB-lite"/>
    </source>
</evidence>
<dbReference type="PROSITE" id="PS51450">
    <property type="entry name" value="LRR"/>
    <property type="match status" value="1"/>
</dbReference>
<dbReference type="GO" id="GO:0005634">
    <property type="term" value="C:nucleus"/>
    <property type="evidence" value="ECO:0007669"/>
    <property type="project" value="UniProtKB-SubCell"/>
</dbReference>
<dbReference type="SUPFAM" id="SSF54427">
    <property type="entry name" value="NTF2-like"/>
    <property type="match status" value="1"/>
</dbReference>
<feature type="compositionally biased region" description="Polar residues" evidence="11">
    <location>
        <begin position="79"/>
        <end position="95"/>
    </location>
</feature>
<keyword evidence="5" id="KW-0433">Leucine-rich repeat</keyword>
<dbReference type="PROSITE" id="PS50177">
    <property type="entry name" value="NTF2_DOMAIN"/>
    <property type="match status" value="1"/>
</dbReference>
<comment type="subcellular location">
    <subcellularLocation>
        <location evidence="1">Nucleus</location>
    </subcellularLocation>
</comment>
<evidence type="ECO:0000256" key="9">
    <source>
        <dbReference type="ARBA" id="ARBA00055253"/>
    </source>
</evidence>
<comment type="function">
    <text evidence="9">Involved in the export of mRNA from the nucleus to the cytoplasm.</text>
</comment>
<reference evidence="14" key="1">
    <citation type="submission" date="2017-12" db="EMBL/GenBank/DDBJ databases">
        <title>Genome Sequencing Reveals a Rich Biosynthetic Potential.</title>
        <authorList>
            <person name="Bertrand R.L."/>
            <person name="Abdel-Hameed M.E."/>
            <person name="Sorensen J.L."/>
        </authorList>
    </citation>
    <scope>NUCLEOTIDE SEQUENCE</scope>
</reference>
<dbReference type="PANTHER" id="PTHR10662">
    <property type="entry name" value="NUCLEAR RNA EXPORT FACTOR"/>
    <property type="match status" value="1"/>
</dbReference>
<dbReference type="GO" id="GO:0003723">
    <property type="term" value="F:RNA binding"/>
    <property type="evidence" value="ECO:0007669"/>
    <property type="project" value="TreeGrafter"/>
</dbReference>
<accession>A0A2K9YE62</accession>
<feature type="region of interest" description="Disordered" evidence="11">
    <location>
        <begin position="1"/>
        <end position="130"/>
    </location>
</feature>
<dbReference type="SUPFAM" id="SSF52058">
    <property type="entry name" value="L domain-like"/>
    <property type="match status" value="1"/>
</dbReference>
<protein>
    <recommendedName>
        <fullName evidence="10">mRNA export factor MEX67</fullName>
    </recommendedName>
</protein>
<evidence type="ECO:0000256" key="4">
    <source>
        <dbReference type="ARBA" id="ARBA00022490"/>
    </source>
</evidence>